<dbReference type="PANTHER" id="PTHR46599:SF3">
    <property type="entry name" value="PIGGYBAC TRANSPOSABLE ELEMENT-DERIVED PROTEIN 4"/>
    <property type="match status" value="1"/>
</dbReference>
<evidence type="ECO:0008006" key="4">
    <source>
        <dbReference type="Google" id="ProtNLM"/>
    </source>
</evidence>
<sequence>MRSYYGSKLKFRKWWKYVFFFCLDVSAVNAYILYLKTPGRPRNPLDHLHFQLSIITGMINGYKGRKRLGRPCTLPPGDKLYKHVPSKIATTRGKRDCILCKQERRVTASGQAKQTSFQCVKCCVALCKDRGCFGRFHQN</sequence>
<evidence type="ECO:0000313" key="2">
    <source>
        <dbReference type="EMBL" id="KAK7494479.1"/>
    </source>
</evidence>
<dbReference type="AlphaFoldDB" id="A0ABD0L500"/>
<evidence type="ECO:0000313" key="3">
    <source>
        <dbReference type="Proteomes" id="UP001519460"/>
    </source>
</evidence>
<name>A0ABD0L500_9CAEN</name>
<reference evidence="2 3" key="1">
    <citation type="journal article" date="2023" name="Sci. Data">
        <title>Genome assembly of the Korean intertidal mud-creeper Batillaria attramentaria.</title>
        <authorList>
            <person name="Patra A.K."/>
            <person name="Ho P.T."/>
            <person name="Jun S."/>
            <person name="Lee S.J."/>
            <person name="Kim Y."/>
            <person name="Won Y.J."/>
        </authorList>
    </citation>
    <scope>NUCLEOTIDE SEQUENCE [LARGE SCALE GENOMIC DNA]</scope>
    <source>
        <strain evidence="2">Wonlab-2016</strain>
    </source>
</reference>
<organism evidence="2 3">
    <name type="scientific">Batillaria attramentaria</name>
    <dbReference type="NCBI Taxonomy" id="370345"/>
    <lineage>
        <taxon>Eukaryota</taxon>
        <taxon>Metazoa</taxon>
        <taxon>Spiralia</taxon>
        <taxon>Lophotrochozoa</taxon>
        <taxon>Mollusca</taxon>
        <taxon>Gastropoda</taxon>
        <taxon>Caenogastropoda</taxon>
        <taxon>Sorbeoconcha</taxon>
        <taxon>Cerithioidea</taxon>
        <taxon>Batillariidae</taxon>
        <taxon>Batillaria</taxon>
    </lineage>
</organism>
<keyword evidence="1" id="KW-0812">Transmembrane</keyword>
<feature type="transmembrane region" description="Helical" evidence="1">
    <location>
        <begin position="14"/>
        <end position="34"/>
    </location>
</feature>
<gene>
    <name evidence="2" type="ORF">BaRGS_00014371</name>
</gene>
<protein>
    <recommendedName>
        <fullName evidence="4">PiggyBac transposable element-derived protein domain-containing protein</fullName>
    </recommendedName>
</protein>
<dbReference type="EMBL" id="JACVVK020000083">
    <property type="protein sequence ID" value="KAK7494479.1"/>
    <property type="molecule type" value="Genomic_DNA"/>
</dbReference>
<accession>A0ABD0L500</accession>
<keyword evidence="3" id="KW-1185">Reference proteome</keyword>
<dbReference type="PANTHER" id="PTHR46599">
    <property type="entry name" value="PIGGYBAC TRANSPOSABLE ELEMENT-DERIVED PROTEIN 4"/>
    <property type="match status" value="1"/>
</dbReference>
<dbReference type="Proteomes" id="UP001519460">
    <property type="component" value="Unassembled WGS sequence"/>
</dbReference>
<keyword evidence="1" id="KW-0472">Membrane</keyword>
<keyword evidence="1" id="KW-1133">Transmembrane helix</keyword>
<proteinExistence type="predicted"/>
<evidence type="ECO:0000256" key="1">
    <source>
        <dbReference type="SAM" id="Phobius"/>
    </source>
</evidence>
<comment type="caution">
    <text evidence="2">The sequence shown here is derived from an EMBL/GenBank/DDBJ whole genome shotgun (WGS) entry which is preliminary data.</text>
</comment>